<gene>
    <name evidence="1" type="ORF">ACFYTH_34550</name>
</gene>
<name>A0ABW6NTQ0_9NOCA</name>
<reference evidence="1 2" key="1">
    <citation type="submission" date="2024-10" db="EMBL/GenBank/DDBJ databases">
        <title>The Natural Products Discovery Center: Release of the First 8490 Sequenced Strains for Exploring Actinobacteria Biosynthetic Diversity.</title>
        <authorList>
            <person name="Kalkreuter E."/>
            <person name="Kautsar S.A."/>
            <person name="Yang D."/>
            <person name="Bader C.D."/>
            <person name="Teijaro C.N."/>
            <person name="Fluegel L."/>
            <person name="Davis C.M."/>
            <person name="Simpson J.R."/>
            <person name="Lauterbach L."/>
            <person name="Steele A.D."/>
            <person name="Gui C."/>
            <person name="Meng S."/>
            <person name="Li G."/>
            <person name="Viehrig K."/>
            <person name="Ye F."/>
            <person name="Su P."/>
            <person name="Kiefer A.F."/>
            <person name="Nichols A."/>
            <person name="Cepeda A.J."/>
            <person name="Yan W."/>
            <person name="Fan B."/>
            <person name="Jiang Y."/>
            <person name="Adhikari A."/>
            <person name="Zheng C.-J."/>
            <person name="Schuster L."/>
            <person name="Cowan T.M."/>
            <person name="Smanski M.J."/>
            <person name="Chevrette M.G."/>
            <person name="De Carvalho L.P.S."/>
            <person name="Shen B."/>
        </authorList>
    </citation>
    <scope>NUCLEOTIDE SEQUENCE [LARGE SCALE GENOMIC DNA]</scope>
    <source>
        <strain evidence="1 2">NPDC004550</strain>
    </source>
</reference>
<dbReference type="Proteomes" id="UP001601521">
    <property type="component" value="Unassembled WGS sequence"/>
</dbReference>
<keyword evidence="2" id="KW-1185">Reference proteome</keyword>
<evidence type="ECO:0000313" key="1">
    <source>
        <dbReference type="EMBL" id="MFF0458499.1"/>
    </source>
</evidence>
<accession>A0ABW6NTQ0</accession>
<evidence type="ECO:0000313" key="2">
    <source>
        <dbReference type="Proteomes" id="UP001601521"/>
    </source>
</evidence>
<dbReference type="RefSeq" id="WP_387256104.1">
    <property type="nucleotide sequence ID" value="NZ_JBIALX010000029.1"/>
</dbReference>
<sequence>MVESSSGPDYSIGGQTLSEPHSARFEEEWLAELEHVPGGPVTKSVWAARIWIGRNKIAKELGEAESTQRSVNTQLEPATAQAVAVAPKVTVRLEPRGHLTMSEIARILDQSDYG</sequence>
<protein>
    <submittedName>
        <fullName evidence="1">Uncharacterized protein</fullName>
    </submittedName>
</protein>
<proteinExistence type="predicted"/>
<comment type="caution">
    <text evidence="1">The sequence shown here is derived from an EMBL/GenBank/DDBJ whole genome shotgun (WGS) entry which is preliminary data.</text>
</comment>
<dbReference type="EMBL" id="JBIALX010000029">
    <property type="protein sequence ID" value="MFF0458499.1"/>
    <property type="molecule type" value="Genomic_DNA"/>
</dbReference>
<organism evidence="1 2">
    <name type="scientific">Nocardia africana</name>
    <dbReference type="NCBI Taxonomy" id="134964"/>
    <lineage>
        <taxon>Bacteria</taxon>
        <taxon>Bacillati</taxon>
        <taxon>Actinomycetota</taxon>
        <taxon>Actinomycetes</taxon>
        <taxon>Mycobacteriales</taxon>
        <taxon>Nocardiaceae</taxon>
        <taxon>Nocardia</taxon>
    </lineage>
</organism>